<feature type="compositionally biased region" description="Basic and acidic residues" evidence="1">
    <location>
        <begin position="40"/>
        <end position="54"/>
    </location>
</feature>
<accession>A0A2P5WK62</accession>
<feature type="region of interest" description="Disordered" evidence="1">
    <location>
        <begin position="38"/>
        <end position="77"/>
    </location>
</feature>
<dbReference type="Proteomes" id="UP000239757">
    <property type="component" value="Unassembled WGS sequence"/>
</dbReference>
<protein>
    <submittedName>
        <fullName evidence="2">Uncharacterized protein</fullName>
    </submittedName>
</protein>
<proteinExistence type="predicted"/>
<dbReference type="PANTHER" id="PTHR37721">
    <property type="entry name" value="OS05G0464200 PROTEIN"/>
    <property type="match status" value="1"/>
</dbReference>
<organism evidence="2 3">
    <name type="scientific">Gossypium barbadense</name>
    <name type="common">Sea Island cotton</name>
    <name type="synonym">Hibiscus barbadensis</name>
    <dbReference type="NCBI Taxonomy" id="3634"/>
    <lineage>
        <taxon>Eukaryota</taxon>
        <taxon>Viridiplantae</taxon>
        <taxon>Streptophyta</taxon>
        <taxon>Embryophyta</taxon>
        <taxon>Tracheophyta</taxon>
        <taxon>Spermatophyta</taxon>
        <taxon>Magnoliopsida</taxon>
        <taxon>eudicotyledons</taxon>
        <taxon>Gunneridae</taxon>
        <taxon>Pentapetalae</taxon>
        <taxon>rosids</taxon>
        <taxon>malvids</taxon>
        <taxon>Malvales</taxon>
        <taxon>Malvaceae</taxon>
        <taxon>Malvoideae</taxon>
        <taxon>Gossypium</taxon>
    </lineage>
</organism>
<feature type="compositionally biased region" description="Low complexity" evidence="1">
    <location>
        <begin position="57"/>
        <end position="66"/>
    </location>
</feature>
<gene>
    <name evidence="2" type="ORF">GOBAR_AA29200</name>
</gene>
<feature type="region of interest" description="Disordered" evidence="1">
    <location>
        <begin position="1"/>
        <end position="21"/>
    </location>
</feature>
<dbReference type="EMBL" id="KZ667306">
    <property type="protein sequence ID" value="PPR91487.1"/>
    <property type="molecule type" value="Genomic_DNA"/>
</dbReference>
<reference evidence="2 3" key="1">
    <citation type="submission" date="2015-01" db="EMBL/GenBank/DDBJ databases">
        <title>Genome of allotetraploid Gossypium barbadense reveals genomic plasticity and fiber elongation in cotton evolution.</title>
        <authorList>
            <person name="Chen X."/>
            <person name="Liu X."/>
            <person name="Zhao B."/>
            <person name="Zheng H."/>
            <person name="Hu Y."/>
            <person name="Lu G."/>
            <person name="Yang C."/>
            <person name="Chen J."/>
            <person name="Shan C."/>
            <person name="Zhang L."/>
            <person name="Zhou Y."/>
            <person name="Wang L."/>
            <person name="Guo W."/>
            <person name="Bai Y."/>
            <person name="Ruan J."/>
            <person name="Shangguan X."/>
            <person name="Mao Y."/>
            <person name="Jiang J."/>
            <person name="Zhu Y."/>
            <person name="Lei J."/>
            <person name="Kang H."/>
            <person name="Chen S."/>
            <person name="He X."/>
            <person name="Wang R."/>
            <person name="Wang Y."/>
            <person name="Chen J."/>
            <person name="Wang L."/>
            <person name="Yu S."/>
            <person name="Wang B."/>
            <person name="Wei J."/>
            <person name="Song S."/>
            <person name="Lu X."/>
            <person name="Gao Z."/>
            <person name="Gu W."/>
            <person name="Deng X."/>
            <person name="Ma D."/>
            <person name="Wang S."/>
            <person name="Liang W."/>
            <person name="Fang L."/>
            <person name="Cai C."/>
            <person name="Zhu X."/>
            <person name="Zhou B."/>
            <person name="Zhang Y."/>
            <person name="Chen Z."/>
            <person name="Xu S."/>
            <person name="Zhu R."/>
            <person name="Wang S."/>
            <person name="Zhang T."/>
            <person name="Zhao G."/>
        </authorList>
    </citation>
    <scope>NUCLEOTIDE SEQUENCE [LARGE SCALE GENOMIC DNA]</scope>
    <source>
        <strain evidence="3">cv. Xinhai21</strain>
        <tissue evidence="2">Leaf</tissue>
    </source>
</reference>
<evidence type="ECO:0000313" key="2">
    <source>
        <dbReference type="EMBL" id="PPR91487.1"/>
    </source>
</evidence>
<dbReference type="PANTHER" id="PTHR37721:SF1">
    <property type="entry name" value="OS05G0464200 PROTEIN"/>
    <property type="match status" value="1"/>
</dbReference>
<dbReference type="AlphaFoldDB" id="A0A2P5WK62"/>
<name>A0A2P5WK62_GOSBA</name>
<dbReference type="OrthoDB" id="1729447at2759"/>
<evidence type="ECO:0000313" key="3">
    <source>
        <dbReference type="Proteomes" id="UP000239757"/>
    </source>
</evidence>
<feature type="compositionally biased region" description="Basic residues" evidence="1">
    <location>
        <begin position="8"/>
        <end position="21"/>
    </location>
</feature>
<evidence type="ECO:0000256" key="1">
    <source>
        <dbReference type="SAM" id="MobiDB-lite"/>
    </source>
</evidence>
<sequence length="113" mass="12365">MATCPEKTKKKKTQFPPRRGRVKAQIFESIVKTVVSAASKTKEEMGKNKSEGCDGKSCSSSSTTSTPPQSGYTCEGNVKGQINHHPILWFLSQSSSLRNMFHGSQAPFSAYFS</sequence>